<organism evidence="1 2">
    <name type="scientific">Obba rivulosa</name>
    <dbReference type="NCBI Taxonomy" id="1052685"/>
    <lineage>
        <taxon>Eukaryota</taxon>
        <taxon>Fungi</taxon>
        <taxon>Dikarya</taxon>
        <taxon>Basidiomycota</taxon>
        <taxon>Agaricomycotina</taxon>
        <taxon>Agaricomycetes</taxon>
        <taxon>Polyporales</taxon>
        <taxon>Gelatoporiaceae</taxon>
        <taxon>Obba</taxon>
    </lineage>
</organism>
<keyword evidence="2" id="KW-1185">Reference proteome</keyword>
<evidence type="ECO:0000313" key="1">
    <source>
        <dbReference type="EMBL" id="OCH93915.1"/>
    </source>
</evidence>
<dbReference type="Proteomes" id="UP000250043">
    <property type="component" value="Unassembled WGS sequence"/>
</dbReference>
<sequence>MALVWSLETVLGRHSGGADARIRVFAHPFYYGFRDIVDKLGLFHGTYHTPDQFMETVTGETGDGAIDLIVIGTCEVDMPTWHADLLAAWDARDEDHKFKIVCIVHNIPDRRWQAHIPDWAQRDALRLLAISEHVERTFRLENDEHAESIDPAVNSAGYQHIPVDTHAPVLDIQDLPDKPFNRTLSKAVIQGTFQSQRRDYPGFFRDMIQSLHDDPAVWGYQPLGERESFMPDLRSKDLPFQLYLVGSGWMDIPTELAYMVNVYRDLDYPDFYAVVADMDVVVPAFSEFSYYLMQASSTVAMAVELDVPILATDHFRQAYAYTDDDAATVTRPAAMREVAALKALRTRNATSFLHSDPAGRGRTLGDIKPLREAVERMVQGGFTRNREDVRAYKQGVWRKNLGVAARLLTDA</sequence>
<name>A0A8E2DQJ4_9APHY</name>
<dbReference type="EMBL" id="KV722349">
    <property type="protein sequence ID" value="OCH93915.1"/>
    <property type="molecule type" value="Genomic_DNA"/>
</dbReference>
<protein>
    <submittedName>
        <fullName evidence="1">Uncharacterized protein</fullName>
    </submittedName>
</protein>
<gene>
    <name evidence="1" type="ORF">OBBRIDRAFT_723822</name>
</gene>
<evidence type="ECO:0000313" key="2">
    <source>
        <dbReference type="Proteomes" id="UP000250043"/>
    </source>
</evidence>
<dbReference type="AlphaFoldDB" id="A0A8E2DQJ4"/>
<accession>A0A8E2DQJ4</accession>
<proteinExistence type="predicted"/>
<dbReference type="OrthoDB" id="549336at2759"/>
<reference evidence="1 2" key="1">
    <citation type="submission" date="2016-07" db="EMBL/GenBank/DDBJ databases">
        <title>Draft genome of the white-rot fungus Obba rivulosa 3A-2.</title>
        <authorList>
            <consortium name="DOE Joint Genome Institute"/>
            <person name="Miettinen O."/>
            <person name="Riley R."/>
            <person name="Acob R."/>
            <person name="Barry K."/>
            <person name="Cullen D."/>
            <person name="De Vries R."/>
            <person name="Hainaut M."/>
            <person name="Hatakka A."/>
            <person name="Henrissat B."/>
            <person name="Hilden K."/>
            <person name="Kuo R."/>
            <person name="Labutti K."/>
            <person name="Lipzen A."/>
            <person name="Makela M.R."/>
            <person name="Sandor L."/>
            <person name="Spatafora J.W."/>
            <person name="Grigoriev I.V."/>
            <person name="Hibbett D.S."/>
        </authorList>
    </citation>
    <scope>NUCLEOTIDE SEQUENCE [LARGE SCALE GENOMIC DNA]</scope>
    <source>
        <strain evidence="1 2">3A-2</strain>
    </source>
</reference>